<evidence type="ECO:0000313" key="10">
    <source>
        <dbReference type="RefSeq" id="XP_034244764.1"/>
    </source>
</evidence>
<evidence type="ECO:0000256" key="5">
    <source>
        <dbReference type="ARBA" id="ARBA00022759"/>
    </source>
</evidence>
<keyword evidence="2" id="KW-0808">Transferase</keyword>
<dbReference type="GO" id="GO:0042575">
    <property type="term" value="C:DNA polymerase complex"/>
    <property type="evidence" value="ECO:0007669"/>
    <property type="project" value="UniProtKB-ARBA"/>
</dbReference>
<dbReference type="InterPro" id="IPR012337">
    <property type="entry name" value="RNaseH-like_sf"/>
</dbReference>
<evidence type="ECO:0000259" key="8">
    <source>
        <dbReference type="PROSITE" id="PS50994"/>
    </source>
</evidence>
<gene>
    <name evidence="10" type="primary">LOC117647229</name>
</gene>
<sequence>MFAIRKFFKYLWGRKFKLVTDNAPLKHILSPDKSIPVLSAQRLQHWSYILQAYQFEIVHRSGSLLSHVDALSRLPCDEYAPDDLEVCSIAKDLPLNSSIISDETKKDSVLQHVLFQTKVGWPVVPKYLPEIVKPFFKFRDQLSLEKGCVLYNARVVIPASLQSKVLDILHEGHAGIVRMKMLARTSVWWQDLSRDIETKCDLCNSCSMVNFKRSHDYVPWPEAKSPFERVHIDFATLCSKHYFVFADSFSKWIHVQRMSSMRAIDVIVVLTTVFSIFGDPMSIISDNGPPFDSVEYVDFCTSRDIVVCHSPPYHPESNGFAERAVQIAKKSLEKLLLDSHNNTPDDNTCDLIVNKFLTSYRNTPTTTTLKAPNEVLLSFKPVTSLSRLLPNFRSESAKKSEFRDGESVVVKLSKNHPPVKGTIVRRLGPTRYLVSFEGVLRKPHINQMNHSYELVRCVNFTACDFVL</sequence>
<dbReference type="KEGG" id="tpal:117647229"/>
<dbReference type="SUPFAM" id="SSF56672">
    <property type="entry name" value="DNA/RNA polymerases"/>
    <property type="match status" value="1"/>
</dbReference>
<keyword evidence="5" id="KW-0255">Endonuclease</keyword>
<keyword evidence="9" id="KW-1185">Reference proteome</keyword>
<keyword evidence="4" id="KW-0540">Nuclease</keyword>
<dbReference type="SUPFAM" id="SSF53098">
    <property type="entry name" value="Ribonuclease H-like"/>
    <property type="match status" value="1"/>
</dbReference>
<dbReference type="InterPro" id="IPR050951">
    <property type="entry name" value="Retrovirus_Pol_polyprotein"/>
</dbReference>
<dbReference type="Pfam" id="PF17917">
    <property type="entry name" value="RT_RNaseH"/>
    <property type="match status" value="1"/>
</dbReference>
<feature type="domain" description="Integrase catalytic" evidence="8">
    <location>
        <begin position="222"/>
        <end position="380"/>
    </location>
</feature>
<reference evidence="10" key="1">
    <citation type="submission" date="2025-08" db="UniProtKB">
        <authorList>
            <consortium name="RefSeq"/>
        </authorList>
    </citation>
    <scope>IDENTIFICATION</scope>
    <source>
        <tissue evidence="10">Total insect</tissue>
    </source>
</reference>
<dbReference type="RefSeq" id="XP_034244764.1">
    <property type="nucleotide sequence ID" value="XM_034388873.1"/>
</dbReference>
<dbReference type="Proteomes" id="UP000515158">
    <property type="component" value="Unplaced"/>
</dbReference>
<evidence type="ECO:0000256" key="7">
    <source>
        <dbReference type="ARBA" id="ARBA00022918"/>
    </source>
</evidence>
<dbReference type="FunFam" id="1.10.340.70:FF:000003">
    <property type="entry name" value="Protein CBG25708"/>
    <property type="match status" value="1"/>
</dbReference>
<evidence type="ECO:0000313" key="9">
    <source>
        <dbReference type="Proteomes" id="UP000515158"/>
    </source>
</evidence>
<dbReference type="GeneID" id="117647229"/>
<dbReference type="InParanoid" id="A0A6P8ZPV5"/>
<keyword evidence="3" id="KW-0548">Nucleotidyltransferase</keyword>
<evidence type="ECO:0000256" key="1">
    <source>
        <dbReference type="ARBA" id="ARBA00012493"/>
    </source>
</evidence>
<organism evidence="10">
    <name type="scientific">Thrips palmi</name>
    <name type="common">Melon thrips</name>
    <dbReference type="NCBI Taxonomy" id="161013"/>
    <lineage>
        <taxon>Eukaryota</taxon>
        <taxon>Metazoa</taxon>
        <taxon>Ecdysozoa</taxon>
        <taxon>Arthropoda</taxon>
        <taxon>Hexapoda</taxon>
        <taxon>Insecta</taxon>
        <taxon>Pterygota</taxon>
        <taxon>Neoptera</taxon>
        <taxon>Paraneoptera</taxon>
        <taxon>Thysanoptera</taxon>
        <taxon>Terebrantia</taxon>
        <taxon>Thripoidea</taxon>
        <taxon>Thripidae</taxon>
        <taxon>Thrips</taxon>
    </lineage>
</organism>
<dbReference type="OrthoDB" id="6580001at2759"/>
<dbReference type="InterPro" id="IPR036397">
    <property type="entry name" value="RNaseH_sf"/>
</dbReference>
<evidence type="ECO:0000256" key="3">
    <source>
        <dbReference type="ARBA" id="ARBA00022695"/>
    </source>
</evidence>
<dbReference type="PANTHER" id="PTHR37984">
    <property type="entry name" value="PROTEIN CBG26694"/>
    <property type="match status" value="1"/>
</dbReference>
<dbReference type="Pfam" id="PF17921">
    <property type="entry name" value="Integrase_H2C2"/>
    <property type="match status" value="1"/>
</dbReference>
<dbReference type="EC" id="2.7.7.49" evidence="1"/>
<accession>A0A6P8ZPV5</accession>
<dbReference type="PANTHER" id="PTHR37984:SF5">
    <property type="entry name" value="PROTEIN NYNRIN-LIKE"/>
    <property type="match status" value="1"/>
</dbReference>
<evidence type="ECO:0000256" key="6">
    <source>
        <dbReference type="ARBA" id="ARBA00022801"/>
    </source>
</evidence>
<dbReference type="InterPro" id="IPR041373">
    <property type="entry name" value="RT_RNaseH"/>
</dbReference>
<dbReference type="GO" id="GO:0004519">
    <property type="term" value="F:endonuclease activity"/>
    <property type="evidence" value="ECO:0007669"/>
    <property type="project" value="UniProtKB-KW"/>
</dbReference>
<dbReference type="Gene3D" id="1.10.340.70">
    <property type="match status" value="1"/>
</dbReference>
<dbReference type="InterPro" id="IPR041588">
    <property type="entry name" value="Integrase_H2C2"/>
</dbReference>
<proteinExistence type="predicted"/>
<dbReference type="Pfam" id="PF00665">
    <property type="entry name" value="rve"/>
    <property type="match status" value="1"/>
</dbReference>
<dbReference type="GO" id="GO:0003676">
    <property type="term" value="F:nucleic acid binding"/>
    <property type="evidence" value="ECO:0007669"/>
    <property type="project" value="InterPro"/>
</dbReference>
<keyword evidence="7" id="KW-0695">RNA-directed DNA polymerase</keyword>
<dbReference type="GO" id="GO:0016787">
    <property type="term" value="F:hydrolase activity"/>
    <property type="evidence" value="ECO:0007669"/>
    <property type="project" value="UniProtKB-KW"/>
</dbReference>
<dbReference type="AlphaFoldDB" id="A0A6P8ZPV5"/>
<dbReference type="GO" id="GO:0015074">
    <property type="term" value="P:DNA integration"/>
    <property type="evidence" value="ECO:0007669"/>
    <property type="project" value="InterPro"/>
</dbReference>
<dbReference type="InterPro" id="IPR001584">
    <property type="entry name" value="Integrase_cat-core"/>
</dbReference>
<keyword evidence="6" id="KW-0378">Hydrolase</keyword>
<dbReference type="Gene3D" id="3.30.420.10">
    <property type="entry name" value="Ribonuclease H-like superfamily/Ribonuclease H"/>
    <property type="match status" value="1"/>
</dbReference>
<name>A0A6P8ZPV5_THRPL</name>
<dbReference type="GO" id="GO:0003964">
    <property type="term" value="F:RNA-directed DNA polymerase activity"/>
    <property type="evidence" value="ECO:0007669"/>
    <property type="project" value="UniProtKB-KW"/>
</dbReference>
<dbReference type="PROSITE" id="PS50994">
    <property type="entry name" value="INTEGRASE"/>
    <property type="match status" value="1"/>
</dbReference>
<protein>
    <recommendedName>
        <fullName evidence="1">RNA-directed DNA polymerase</fullName>
        <ecNumber evidence="1">2.7.7.49</ecNumber>
    </recommendedName>
</protein>
<evidence type="ECO:0000256" key="4">
    <source>
        <dbReference type="ARBA" id="ARBA00022722"/>
    </source>
</evidence>
<evidence type="ECO:0000256" key="2">
    <source>
        <dbReference type="ARBA" id="ARBA00022679"/>
    </source>
</evidence>
<dbReference type="InterPro" id="IPR043502">
    <property type="entry name" value="DNA/RNA_pol_sf"/>
</dbReference>